<keyword evidence="2" id="KW-1185">Reference proteome</keyword>
<accession>A0A2B7Z5X1</accession>
<reference evidence="1 2" key="1">
    <citation type="submission" date="2017-10" db="EMBL/GenBank/DDBJ databases">
        <title>Comparative genomics in systemic dimorphic fungi from Ajellomycetaceae.</title>
        <authorList>
            <person name="Munoz J.F."/>
            <person name="Mcewen J.G."/>
            <person name="Clay O.K."/>
            <person name="Cuomo C.A."/>
        </authorList>
    </citation>
    <scope>NUCLEOTIDE SEQUENCE [LARGE SCALE GENOMIC DNA]</scope>
    <source>
        <strain evidence="1 2">UAMH4076</strain>
    </source>
</reference>
<dbReference type="Proteomes" id="UP000226031">
    <property type="component" value="Unassembled WGS sequence"/>
</dbReference>
<comment type="caution">
    <text evidence="1">The sequence shown here is derived from an EMBL/GenBank/DDBJ whole genome shotgun (WGS) entry which is preliminary data.</text>
</comment>
<evidence type="ECO:0000313" key="1">
    <source>
        <dbReference type="EMBL" id="PGH28613.1"/>
    </source>
</evidence>
<evidence type="ECO:0008006" key="3">
    <source>
        <dbReference type="Google" id="ProtNLM"/>
    </source>
</evidence>
<dbReference type="EMBL" id="PDND01000363">
    <property type="protein sequence ID" value="PGH28613.1"/>
    <property type="molecule type" value="Genomic_DNA"/>
</dbReference>
<dbReference type="AlphaFoldDB" id="A0A2B7Z5X1"/>
<dbReference type="SUPFAM" id="SSF56112">
    <property type="entry name" value="Protein kinase-like (PK-like)"/>
    <property type="match status" value="1"/>
</dbReference>
<evidence type="ECO:0000313" key="2">
    <source>
        <dbReference type="Proteomes" id="UP000226031"/>
    </source>
</evidence>
<sequence length="132" mass="14993">MDKERYHASLRLPSKQHQCLLKDMTLQRPSFQSDYCLAANSPVLWGRAGSKSAVARSSRAPCEPTELAAMNYVAKHISIPIPKIINAYEHHDALYIEIEYIPAMDLEKAWLGGHLSQVQKEHMFRELPGYVS</sequence>
<dbReference type="VEuPathDB" id="FungiDB:EMCG_01580"/>
<dbReference type="STRING" id="73230.A0A2B7Z5X1"/>
<dbReference type="InterPro" id="IPR011009">
    <property type="entry name" value="Kinase-like_dom_sf"/>
</dbReference>
<gene>
    <name evidence="1" type="ORF">GX50_08651</name>
</gene>
<organism evidence="1 2">
    <name type="scientific">[Emmonsia] crescens</name>
    <dbReference type="NCBI Taxonomy" id="73230"/>
    <lineage>
        <taxon>Eukaryota</taxon>
        <taxon>Fungi</taxon>
        <taxon>Dikarya</taxon>
        <taxon>Ascomycota</taxon>
        <taxon>Pezizomycotina</taxon>
        <taxon>Eurotiomycetes</taxon>
        <taxon>Eurotiomycetidae</taxon>
        <taxon>Onygenales</taxon>
        <taxon>Ajellomycetaceae</taxon>
        <taxon>Emergomyces</taxon>
    </lineage>
</organism>
<proteinExistence type="predicted"/>
<name>A0A2B7Z5X1_9EURO</name>
<protein>
    <recommendedName>
        <fullName evidence="3">Aminoglycoside phosphotransferase domain-containing protein</fullName>
    </recommendedName>
</protein>